<name>A0A653DD44_CALMS</name>
<evidence type="ECO:0000313" key="1">
    <source>
        <dbReference type="EMBL" id="VEN57756.1"/>
    </source>
</evidence>
<reference evidence="1 2" key="1">
    <citation type="submission" date="2019-01" db="EMBL/GenBank/DDBJ databases">
        <authorList>
            <person name="Sayadi A."/>
        </authorList>
    </citation>
    <scope>NUCLEOTIDE SEQUENCE [LARGE SCALE GENOMIC DNA]</scope>
</reference>
<sequence>MVVWGSYSIPGNRIPTKTPQTKSSKPHIVSVAAVITEQEEDVVQRDAFVKIVPPCSWIQACCSIFIMVDSQKCL</sequence>
<dbReference type="Proteomes" id="UP000410492">
    <property type="component" value="Unassembled WGS sequence"/>
</dbReference>
<evidence type="ECO:0000313" key="2">
    <source>
        <dbReference type="Proteomes" id="UP000410492"/>
    </source>
</evidence>
<keyword evidence="2" id="KW-1185">Reference proteome</keyword>
<protein>
    <submittedName>
        <fullName evidence="1">Uncharacterized protein</fullName>
    </submittedName>
</protein>
<dbReference type="AlphaFoldDB" id="A0A653DD44"/>
<dbReference type="EMBL" id="CAACVG010011291">
    <property type="protein sequence ID" value="VEN57756.1"/>
    <property type="molecule type" value="Genomic_DNA"/>
</dbReference>
<organism evidence="1 2">
    <name type="scientific">Callosobruchus maculatus</name>
    <name type="common">Southern cowpea weevil</name>
    <name type="synonym">Pulse bruchid</name>
    <dbReference type="NCBI Taxonomy" id="64391"/>
    <lineage>
        <taxon>Eukaryota</taxon>
        <taxon>Metazoa</taxon>
        <taxon>Ecdysozoa</taxon>
        <taxon>Arthropoda</taxon>
        <taxon>Hexapoda</taxon>
        <taxon>Insecta</taxon>
        <taxon>Pterygota</taxon>
        <taxon>Neoptera</taxon>
        <taxon>Endopterygota</taxon>
        <taxon>Coleoptera</taxon>
        <taxon>Polyphaga</taxon>
        <taxon>Cucujiformia</taxon>
        <taxon>Chrysomeloidea</taxon>
        <taxon>Chrysomelidae</taxon>
        <taxon>Bruchinae</taxon>
        <taxon>Bruchini</taxon>
        <taxon>Callosobruchus</taxon>
    </lineage>
</organism>
<gene>
    <name evidence="1" type="ORF">CALMAC_LOCUS16305</name>
</gene>
<accession>A0A653DD44</accession>
<proteinExistence type="predicted"/>